<dbReference type="RefSeq" id="XP_008650999.1">
    <property type="nucleotide sequence ID" value="XM_008652777.4"/>
</dbReference>
<gene>
    <name evidence="3" type="primary">LOC100217092</name>
</gene>
<evidence type="ECO:0000313" key="4">
    <source>
        <dbReference type="Proteomes" id="UP000007305"/>
    </source>
</evidence>
<dbReference type="GeneID" id="100217092"/>
<dbReference type="Pfam" id="PF12706">
    <property type="entry name" value="Lactamase_B_2"/>
    <property type="match status" value="1"/>
</dbReference>
<dbReference type="PANTHER" id="PTHR46504">
    <property type="entry name" value="TRNASE Z TRZ1"/>
    <property type="match status" value="1"/>
</dbReference>
<keyword evidence="1" id="KW-0472">Membrane</keyword>
<dbReference type="Gene3D" id="3.60.15.10">
    <property type="entry name" value="Ribonuclease Z/Hydroxyacylglutathione hydrolase-like"/>
    <property type="match status" value="1"/>
</dbReference>
<keyword evidence="4" id="KW-1185">Reference proteome</keyword>
<reference evidence="4" key="1">
    <citation type="submission" date="2015-12" db="EMBL/GenBank/DDBJ databases">
        <title>Update maize B73 reference genome by single molecule sequencing technologies.</title>
        <authorList>
            <consortium name="Maize Genome Sequencing Project"/>
            <person name="Ware D."/>
        </authorList>
    </citation>
    <scope>NUCLEOTIDE SEQUENCE [LARGE SCALE GENOMIC DNA]</scope>
    <source>
        <strain evidence="4">cv. B73</strain>
    </source>
</reference>
<dbReference type="Gramene" id="Zm00001eb316420_T001">
    <property type="protein sequence ID" value="Zm00001eb316420_P001"/>
    <property type="gene ID" value="Zm00001eb316420"/>
</dbReference>
<proteinExistence type="evidence at protein level"/>
<keyword evidence="1" id="KW-1133">Transmembrane helix</keyword>
<dbReference type="PANTHER" id="PTHR46504:SF1">
    <property type="entry name" value="TRNASE Z TRZ2, CHLOROPLASTIC"/>
    <property type="match status" value="1"/>
</dbReference>
<name>A0A804QCV5_MAIZE</name>
<feature type="transmembrane region" description="Helical" evidence="1">
    <location>
        <begin position="394"/>
        <end position="419"/>
    </location>
</feature>
<keyword evidence="1" id="KW-0812">Transmembrane</keyword>
<dbReference type="OrthoDB" id="527344at2759"/>
<dbReference type="Proteomes" id="UP000007305">
    <property type="component" value="Chromosome 7"/>
</dbReference>
<evidence type="ECO:0000259" key="2">
    <source>
        <dbReference type="Pfam" id="PF12706"/>
    </source>
</evidence>
<evidence type="ECO:0000313" key="3">
    <source>
        <dbReference type="EnsemblPlants" id="Zm00001eb316420_P001"/>
    </source>
</evidence>
<reference evidence="3" key="2">
    <citation type="submission" date="2019-07" db="EMBL/GenBank/DDBJ databases">
        <authorList>
            <person name="Seetharam A."/>
            <person name="Woodhouse M."/>
            <person name="Cannon E."/>
        </authorList>
    </citation>
    <scope>NUCLEOTIDE SEQUENCE [LARGE SCALE GENOMIC DNA]</scope>
    <source>
        <strain evidence="3">cv. B73</strain>
    </source>
</reference>
<dbReference type="SUPFAM" id="SSF56281">
    <property type="entry name" value="Metallo-hydrolase/oxidoreductase"/>
    <property type="match status" value="1"/>
</dbReference>
<sequence>MVTASLFSLPSLRVLSRTSAHGPRFQILAARKPVESSTATSGSRRGGSKGAGLLSVLDRAMADEEEYRRARAQVQRKGVEVEGYAIEGISVGGHETCITVPSLNVAFDIGRGPQFAVSQDYLFITHAHLDHIGGLPMYIATRGLYNLKPPTVFVPPCIRDDVEDLLQVHRRTSQIELKVELVALDLGETYEIRNDLVARPFQTYHTIPSQGYVIYSIRRKLKKQYAHLKGSQIMKLKQSGTEITDTILYPEVAFTGDTKSDFILDPRNADALRAKVLITEATFLDDHVDVEHAREHGHMHLSEIMEHFQWFRNETIVLTHFSNRYSLEDIRQAVSRLQPKLNSKTFSSFQNKVEEPCITMLWGTGQRDTQSAYTHAHGVLHRMEYDRQALKWHMFLWINFFTYILCGLIISGVLIRIFARRDDEDIRFVRQPEANPPDNAVLASQGHPINGEALPDVWRVVFVSAVHVKWADLRRMPPRRWRPRCIAIDALWRIQDVFKSALPCFCPAPGPDRVGLTATRLPFQAPGLHPVHDGSHIARTTAL</sequence>
<dbReference type="InterPro" id="IPR036866">
    <property type="entry name" value="RibonucZ/Hydroxyglut_hydro"/>
</dbReference>
<evidence type="ECO:0007829" key="5">
    <source>
        <dbReference type="PeptideAtlas" id="A0A804QCV5"/>
    </source>
</evidence>
<organism evidence="3 4">
    <name type="scientific">Zea mays</name>
    <name type="common">Maize</name>
    <dbReference type="NCBI Taxonomy" id="4577"/>
    <lineage>
        <taxon>Eukaryota</taxon>
        <taxon>Viridiplantae</taxon>
        <taxon>Streptophyta</taxon>
        <taxon>Embryophyta</taxon>
        <taxon>Tracheophyta</taxon>
        <taxon>Spermatophyta</taxon>
        <taxon>Magnoliopsida</taxon>
        <taxon>Liliopsida</taxon>
        <taxon>Poales</taxon>
        <taxon>Poaceae</taxon>
        <taxon>PACMAD clade</taxon>
        <taxon>Panicoideae</taxon>
        <taxon>Andropogonodae</taxon>
        <taxon>Andropogoneae</taxon>
        <taxon>Tripsacinae</taxon>
        <taxon>Zea</taxon>
    </lineage>
</organism>
<dbReference type="FunCoup" id="A0A804QCV5">
    <property type="interactions" value="490"/>
</dbReference>
<feature type="domain" description="Metallo-beta-lactamase" evidence="2">
    <location>
        <begin position="120"/>
        <end position="321"/>
    </location>
</feature>
<keyword evidence="5" id="KW-1267">Proteomics identification</keyword>
<reference evidence="3" key="3">
    <citation type="submission" date="2021-05" db="UniProtKB">
        <authorList>
            <consortium name="EnsemblPlants"/>
        </authorList>
    </citation>
    <scope>IDENTIFICATION</scope>
    <source>
        <strain evidence="3">cv. B73</strain>
    </source>
</reference>
<dbReference type="InParanoid" id="A0A804QCV5"/>
<dbReference type="AlphaFoldDB" id="A0A804QCV5"/>
<dbReference type="CDD" id="cd16272">
    <property type="entry name" value="RNaseZ_MBL-fold"/>
    <property type="match status" value="1"/>
</dbReference>
<dbReference type="EnsemblPlants" id="Zm00001eb316420_T001">
    <property type="protein sequence ID" value="Zm00001eb316420_P001"/>
    <property type="gene ID" value="Zm00001eb316420"/>
</dbReference>
<dbReference type="InterPro" id="IPR001279">
    <property type="entry name" value="Metallo-B-lactamas"/>
</dbReference>
<protein>
    <recommendedName>
        <fullName evidence="2">Metallo-beta-lactamase domain-containing protein</fullName>
    </recommendedName>
</protein>
<evidence type="ECO:0000256" key="1">
    <source>
        <dbReference type="SAM" id="Phobius"/>
    </source>
</evidence>
<accession>A0A804QCV5</accession>